<accession>A0A8S5SW33</accession>
<reference evidence="2" key="1">
    <citation type="journal article" date="2021" name="Proc. Natl. Acad. Sci. U.S.A.">
        <title>A Catalog of Tens of Thousands of Viruses from Human Metagenomes Reveals Hidden Associations with Chronic Diseases.</title>
        <authorList>
            <person name="Tisza M.J."/>
            <person name="Buck C.B."/>
        </authorList>
    </citation>
    <scope>NUCLEOTIDE SEQUENCE</scope>
    <source>
        <strain evidence="2">CtZHD14</strain>
    </source>
</reference>
<proteinExistence type="predicted"/>
<evidence type="ECO:0000256" key="1">
    <source>
        <dbReference type="SAM" id="Coils"/>
    </source>
</evidence>
<organism evidence="2">
    <name type="scientific">Siphoviridae sp. ctZHD14</name>
    <dbReference type="NCBI Taxonomy" id="2827891"/>
    <lineage>
        <taxon>Viruses</taxon>
        <taxon>Duplodnaviria</taxon>
        <taxon>Heunggongvirae</taxon>
        <taxon>Uroviricota</taxon>
        <taxon>Caudoviricetes</taxon>
    </lineage>
</organism>
<feature type="coiled-coil region" evidence="1">
    <location>
        <begin position="63"/>
        <end position="94"/>
    </location>
</feature>
<dbReference type="EMBL" id="BK032687">
    <property type="protein sequence ID" value="DAF55300.1"/>
    <property type="molecule type" value="Genomic_DNA"/>
</dbReference>
<keyword evidence="1" id="KW-0175">Coiled coil</keyword>
<evidence type="ECO:0000313" key="2">
    <source>
        <dbReference type="EMBL" id="DAF55300.1"/>
    </source>
</evidence>
<protein>
    <submittedName>
        <fullName evidence="2">Uncharacterized protein</fullName>
    </submittedName>
</protein>
<sequence>MSYGIEVNMAVTWNDKNGTVDGGIHVTDSNGLDLSNQSSGETLNDMIEDLMGDTLKELVKANTSPLDRKIAELEEQLEELYAQKENKEYGLEDECSEAEQACCGQCCNKELEEIDKNEFAKLLDNILDGTSESHFWNEVLFKK</sequence>
<name>A0A8S5SW33_9CAUD</name>